<sequence length="289" mass="30103">MTHNQSMRRGQALIIILLILAVITTIGLSVASRSVTEVSTSVTSDEGTRALSAAESGVEYALSMGSGGVNSDIGYTVTVESQNSSAQVILTDKLKAGEIGTVFLAPHSSNGMLDTTSTYNGNKFNVCWGKSGTPNDNSAPAIEVDLYYFEENVYKISRLAYDPNSSRITSSNNNFSTLSSGFNISSDCPSGSAFAFGTQIGLNANGFGVSTNNLLFLQIRPFYNGDVAHVVGVKNGTGGGGDSFPAQGTIITSTGTAGVSTKKVQVLQTYGAPYSIFTSAVFSGSDLVK</sequence>
<gene>
    <name evidence="1" type="ORF">UU93_C0006G0009</name>
</gene>
<evidence type="ECO:0000313" key="1">
    <source>
        <dbReference type="EMBL" id="KKS32530.1"/>
    </source>
</evidence>
<accession>A0A0G0Y705</accession>
<organism evidence="1 2">
    <name type="scientific">Candidatus Amesbacteria bacterium GW2011_GWA2_42_12</name>
    <dbReference type="NCBI Taxonomy" id="1618356"/>
    <lineage>
        <taxon>Bacteria</taxon>
        <taxon>Candidatus Amesiibacteriota</taxon>
    </lineage>
</organism>
<proteinExistence type="predicted"/>
<reference evidence="1 2" key="1">
    <citation type="journal article" date="2015" name="Nature">
        <title>rRNA introns, odd ribosomes, and small enigmatic genomes across a large radiation of phyla.</title>
        <authorList>
            <person name="Brown C.T."/>
            <person name="Hug L.A."/>
            <person name="Thomas B.C."/>
            <person name="Sharon I."/>
            <person name="Castelle C.J."/>
            <person name="Singh A."/>
            <person name="Wilkins M.J."/>
            <person name="Williams K.H."/>
            <person name="Banfield J.F."/>
        </authorList>
    </citation>
    <scope>NUCLEOTIDE SEQUENCE [LARGE SCALE GENOMIC DNA]</scope>
</reference>
<evidence type="ECO:0000313" key="2">
    <source>
        <dbReference type="Proteomes" id="UP000034160"/>
    </source>
</evidence>
<dbReference type="EMBL" id="LCCN01000006">
    <property type="protein sequence ID" value="KKS32530.1"/>
    <property type="molecule type" value="Genomic_DNA"/>
</dbReference>
<protein>
    <recommendedName>
        <fullName evidence="3">Type 4 fimbrial biogenesis protein PilX N-terminal domain-containing protein</fullName>
    </recommendedName>
</protein>
<dbReference type="AlphaFoldDB" id="A0A0G0Y705"/>
<name>A0A0G0Y705_9BACT</name>
<evidence type="ECO:0008006" key="3">
    <source>
        <dbReference type="Google" id="ProtNLM"/>
    </source>
</evidence>
<dbReference type="STRING" id="1618356.UU93_C0006G0009"/>
<comment type="caution">
    <text evidence="1">The sequence shown here is derived from an EMBL/GenBank/DDBJ whole genome shotgun (WGS) entry which is preliminary data.</text>
</comment>
<dbReference type="Proteomes" id="UP000034160">
    <property type="component" value="Unassembled WGS sequence"/>
</dbReference>